<comment type="caution">
    <text evidence="2">The sequence shown here is derived from an EMBL/GenBank/DDBJ whole genome shotgun (WGS) entry which is preliminary data.</text>
</comment>
<evidence type="ECO:0000256" key="1">
    <source>
        <dbReference type="SAM" id="Coils"/>
    </source>
</evidence>
<organism evidence="2 3">
    <name type="scientific">Pleurodeles waltl</name>
    <name type="common">Iberian ribbed newt</name>
    <dbReference type="NCBI Taxonomy" id="8319"/>
    <lineage>
        <taxon>Eukaryota</taxon>
        <taxon>Metazoa</taxon>
        <taxon>Chordata</taxon>
        <taxon>Craniata</taxon>
        <taxon>Vertebrata</taxon>
        <taxon>Euteleostomi</taxon>
        <taxon>Amphibia</taxon>
        <taxon>Batrachia</taxon>
        <taxon>Caudata</taxon>
        <taxon>Salamandroidea</taxon>
        <taxon>Salamandridae</taxon>
        <taxon>Pleurodelinae</taxon>
        <taxon>Pleurodeles</taxon>
    </lineage>
</organism>
<keyword evidence="3" id="KW-1185">Reference proteome</keyword>
<gene>
    <name evidence="2" type="ORF">NDU88_000089</name>
</gene>
<sequence>MIYISRVPRGLRILVTPTYQNPHPKPLEEWLSLMAAIFKNMLGFLSKYEAIELEEITGKIRKLKTLFHEHGSKEEIEQLMAGLEKRLYKYEEEIETKKERKFLCDKIDYTMGKILTFGKKYDVAWQEWFGSG</sequence>
<feature type="coiled-coil region" evidence="1">
    <location>
        <begin position="73"/>
        <end position="100"/>
    </location>
</feature>
<keyword evidence="1" id="KW-0175">Coiled coil</keyword>
<accession>A0AAV7UR69</accession>
<protein>
    <submittedName>
        <fullName evidence="2">Uncharacterized protein</fullName>
    </submittedName>
</protein>
<evidence type="ECO:0000313" key="3">
    <source>
        <dbReference type="Proteomes" id="UP001066276"/>
    </source>
</evidence>
<name>A0AAV7UR69_PLEWA</name>
<evidence type="ECO:0000313" key="2">
    <source>
        <dbReference type="EMBL" id="KAJ1190770.1"/>
    </source>
</evidence>
<dbReference type="AlphaFoldDB" id="A0AAV7UR69"/>
<reference evidence="2" key="1">
    <citation type="journal article" date="2022" name="bioRxiv">
        <title>Sequencing and chromosome-scale assembly of the giantPleurodeles waltlgenome.</title>
        <authorList>
            <person name="Brown T."/>
            <person name="Elewa A."/>
            <person name="Iarovenko S."/>
            <person name="Subramanian E."/>
            <person name="Araus A.J."/>
            <person name="Petzold A."/>
            <person name="Susuki M."/>
            <person name="Suzuki K.-i.T."/>
            <person name="Hayashi T."/>
            <person name="Toyoda A."/>
            <person name="Oliveira C."/>
            <person name="Osipova E."/>
            <person name="Leigh N.D."/>
            <person name="Simon A."/>
            <person name="Yun M.H."/>
        </authorList>
    </citation>
    <scope>NUCLEOTIDE SEQUENCE</scope>
    <source>
        <strain evidence="2">20211129_DDA</strain>
        <tissue evidence="2">Liver</tissue>
    </source>
</reference>
<proteinExistence type="predicted"/>
<dbReference type="Proteomes" id="UP001066276">
    <property type="component" value="Chromosome 2_2"/>
</dbReference>
<dbReference type="EMBL" id="JANPWB010000004">
    <property type="protein sequence ID" value="KAJ1190770.1"/>
    <property type="molecule type" value="Genomic_DNA"/>
</dbReference>